<dbReference type="Proteomes" id="UP001458880">
    <property type="component" value="Unassembled WGS sequence"/>
</dbReference>
<dbReference type="AlphaFoldDB" id="A0AAW1MFK6"/>
<sequence length="99" mass="11266">MSFHAVIKAEREQKTIKKGLSIYVRFVGLRNADATARKSQHVEGQNEVNALLVFLDASADYIQENAMMQEMPNVPYDEEKDEQNRGAQIRRNAVAINML</sequence>
<protein>
    <submittedName>
        <fullName evidence="1">Uncharacterized protein</fullName>
    </submittedName>
</protein>
<dbReference type="EMBL" id="JASPKY010000053">
    <property type="protein sequence ID" value="KAK9744969.1"/>
    <property type="molecule type" value="Genomic_DNA"/>
</dbReference>
<evidence type="ECO:0000313" key="1">
    <source>
        <dbReference type="EMBL" id="KAK9744969.1"/>
    </source>
</evidence>
<gene>
    <name evidence="1" type="ORF">QE152_g7303</name>
</gene>
<evidence type="ECO:0000313" key="2">
    <source>
        <dbReference type="Proteomes" id="UP001458880"/>
    </source>
</evidence>
<organism evidence="1 2">
    <name type="scientific">Popillia japonica</name>
    <name type="common">Japanese beetle</name>
    <dbReference type="NCBI Taxonomy" id="7064"/>
    <lineage>
        <taxon>Eukaryota</taxon>
        <taxon>Metazoa</taxon>
        <taxon>Ecdysozoa</taxon>
        <taxon>Arthropoda</taxon>
        <taxon>Hexapoda</taxon>
        <taxon>Insecta</taxon>
        <taxon>Pterygota</taxon>
        <taxon>Neoptera</taxon>
        <taxon>Endopterygota</taxon>
        <taxon>Coleoptera</taxon>
        <taxon>Polyphaga</taxon>
        <taxon>Scarabaeiformia</taxon>
        <taxon>Scarabaeidae</taxon>
        <taxon>Rutelinae</taxon>
        <taxon>Popillia</taxon>
    </lineage>
</organism>
<proteinExistence type="predicted"/>
<comment type="caution">
    <text evidence="1">The sequence shown here is derived from an EMBL/GenBank/DDBJ whole genome shotgun (WGS) entry which is preliminary data.</text>
</comment>
<keyword evidence="2" id="KW-1185">Reference proteome</keyword>
<accession>A0AAW1MFK6</accession>
<reference evidence="1 2" key="1">
    <citation type="journal article" date="2024" name="BMC Genomics">
        <title>De novo assembly and annotation of Popillia japonica's genome with initial clues to its potential as an invasive pest.</title>
        <authorList>
            <person name="Cucini C."/>
            <person name="Boschi S."/>
            <person name="Funari R."/>
            <person name="Cardaioli E."/>
            <person name="Iannotti N."/>
            <person name="Marturano G."/>
            <person name="Paoli F."/>
            <person name="Bruttini M."/>
            <person name="Carapelli A."/>
            <person name="Frati F."/>
            <person name="Nardi F."/>
        </authorList>
    </citation>
    <scope>NUCLEOTIDE SEQUENCE [LARGE SCALE GENOMIC DNA]</scope>
    <source>
        <strain evidence="1">DMR45628</strain>
    </source>
</reference>
<name>A0AAW1MFK6_POPJA</name>